<feature type="compositionally biased region" description="Pro residues" evidence="3">
    <location>
        <begin position="699"/>
        <end position="710"/>
    </location>
</feature>
<dbReference type="SUPFAM" id="SSF48350">
    <property type="entry name" value="GTPase activation domain, GAP"/>
    <property type="match status" value="1"/>
</dbReference>
<accession>A0AAV8ZLS3</accession>
<dbReference type="EMBL" id="JANEYF010001194">
    <property type="protein sequence ID" value="KAJ8965658.1"/>
    <property type="molecule type" value="Genomic_DNA"/>
</dbReference>
<reference evidence="6" key="1">
    <citation type="journal article" date="2023" name="Insect Mol. Biol.">
        <title>Genome sequencing provides insights into the evolution of gene families encoding plant cell wall-degrading enzymes in longhorned beetles.</title>
        <authorList>
            <person name="Shin N.R."/>
            <person name="Okamura Y."/>
            <person name="Kirsch R."/>
            <person name="Pauchet Y."/>
        </authorList>
    </citation>
    <scope>NUCLEOTIDE SEQUENCE</scope>
    <source>
        <strain evidence="6">RBIC_L_NR</strain>
    </source>
</reference>
<feature type="compositionally biased region" description="Basic and acidic residues" evidence="3">
    <location>
        <begin position="649"/>
        <end position="662"/>
    </location>
</feature>
<dbReference type="InterPro" id="IPR047165">
    <property type="entry name" value="RHG17/44/SH3BP1-like"/>
</dbReference>
<dbReference type="Gene3D" id="1.10.555.10">
    <property type="entry name" value="Rho GTPase activation protein"/>
    <property type="match status" value="1"/>
</dbReference>
<feature type="domain" description="BAR" evidence="5">
    <location>
        <begin position="1"/>
        <end position="201"/>
    </location>
</feature>
<name>A0AAV8ZLS3_9CUCU</name>
<evidence type="ECO:0008006" key="8">
    <source>
        <dbReference type="Google" id="ProtNLM"/>
    </source>
</evidence>
<keyword evidence="2" id="KW-0597">Phosphoprotein</keyword>
<feature type="compositionally biased region" description="Polar residues" evidence="3">
    <location>
        <begin position="683"/>
        <end position="697"/>
    </location>
</feature>
<dbReference type="InterPro" id="IPR000198">
    <property type="entry name" value="RhoGAP_dom"/>
</dbReference>
<dbReference type="PANTHER" id="PTHR14130:SF14">
    <property type="entry name" value="RHO GTPASE-ACTIVATING PROTEIN 92B"/>
    <property type="match status" value="1"/>
</dbReference>
<dbReference type="GO" id="GO:0035020">
    <property type="term" value="P:regulation of Rac protein signal transduction"/>
    <property type="evidence" value="ECO:0007669"/>
    <property type="project" value="TreeGrafter"/>
</dbReference>
<organism evidence="6 7">
    <name type="scientific">Rhamnusium bicolor</name>
    <dbReference type="NCBI Taxonomy" id="1586634"/>
    <lineage>
        <taxon>Eukaryota</taxon>
        <taxon>Metazoa</taxon>
        <taxon>Ecdysozoa</taxon>
        <taxon>Arthropoda</taxon>
        <taxon>Hexapoda</taxon>
        <taxon>Insecta</taxon>
        <taxon>Pterygota</taxon>
        <taxon>Neoptera</taxon>
        <taxon>Endopterygota</taxon>
        <taxon>Coleoptera</taxon>
        <taxon>Polyphaga</taxon>
        <taxon>Cucujiformia</taxon>
        <taxon>Chrysomeloidea</taxon>
        <taxon>Cerambycidae</taxon>
        <taxon>Lepturinae</taxon>
        <taxon>Rhagiini</taxon>
        <taxon>Rhamnusium</taxon>
    </lineage>
</organism>
<keyword evidence="1" id="KW-0343">GTPase activation</keyword>
<evidence type="ECO:0000256" key="2">
    <source>
        <dbReference type="ARBA" id="ARBA00022553"/>
    </source>
</evidence>
<evidence type="ECO:0000256" key="1">
    <source>
        <dbReference type="ARBA" id="ARBA00022468"/>
    </source>
</evidence>
<dbReference type="AlphaFoldDB" id="A0AAV8ZLS3"/>
<feature type="region of interest" description="Disordered" evidence="3">
    <location>
        <begin position="649"/>
        <end position="668"/>
    </location>
</feature>
<dbReference type="GO" id="GO:0007165">
    <property type="term" value="P:signal transduction"/>
    <property type="evidence" value="ECO:0007669"/>
    <property type="project" value="InterPro"/>
</dbReference>
<keyword evidence="7" id="KW-1185">Reference proteome</keyword>
<dbReference type="SUPFAM" id="SSF103657">
    <property type="entry name" value="BAR/IMD domain-like"/>
    <property type="match status" value="1"/>
</dbReference>
<feature type="region of interest" description="Disordered" evidence="3">
    <location>
        <begin position="409"/>
        <end position="428"/>
    </location>
</feature>
<dbReference type="InterPro" id="IPR004148">
    <property type="entry name" value="BAR_dom"/>
</dbReference>
<dbReference type="Proteomes" id="UP001162156">
    <property type="component" value="Unassembled WGS sequence"/>
</dbReference>
<evidence type="ECO:0000313" key="6">
    <source>
        <dbReference type="EMBL" id="KAJ8965658.1"/>
    </source>
</evidence>
<sequence length="710" mass="81662">MKKQFFRVKQLADQTFLRAEKSEILNHEELQIADQRTEFCEKKTVEYQLGTIFIEESRQLRECQLFQQVLKESGLIEQQLAREYAEHEMKVEELVFTPLQNVLENEFPNVLKHKHNLRKYCLDKDSASSRYHEDMEEADTKVEQNRDILAIEMFNILAKENEFSESILQLLKLQRGYHESALKNLETIIPQLEKKIGDSPVRRVFGTSLSEHLRITGKKIAYPLEICISALYEYGMLEEGLFRVAASASKVKRLKASIDSGCLSFLIPEYRDAHVLASILKLYLRELPEPLLTFHLYKEWIEAMQIPENYRLEVVKTIIDKLPQENKDNLSYLFQFLSKLTQYPENKMSSSNIAIVLSPNLLWIKSEKRWCKYRKFTYVTLSRIFQDEELLNYSKINEEHMDITVESPKPNMRKKKSAPVPPNSLNKSDQDIASEKITIPNYSPESCIITKSKNLENLKVNLGINVNEAIKGKTCSEENDPNCILNINQSEQKHECSNFRDLESATKNAIENRHVTYLIPPEDYVRKKELTNRLTKPEIPARPLSLSKKPSTDADSVFKKTQCSVYNVADKLHPSIINIPTKKETLMVKNEITVKGNAIAAQTQKHVKIKESCDTNLTDFNRHSSTCEIKPVTSSNTVLIELNDTSKTKSNEHLNLHEENNDNPKCSHVRARSDGGVIDLEKNSNTFLPMPSRNLSKPTEPPPPPPSLGI</sequence>
<evidence type="ECO:0000313" key="7">
    <source>
        <dbReference type="Proteomes" id="UP001162156"/>
    </source>
</evidence>
<dbReference type="PROSITE" id="PS50238">
    <property type="entry name" value="RHOGAP"/>
    <property type="match status" value="1"/>
</dbReference>
<dbReference type="PANTHER" id="PTHR14130">
    <property type="entry name" value="3BP-1 RELATED RHOGAP"/>
    <property type="match status" value="1"/>
</dbReference>
<evidence type="ECO:0000259" key="4">
    <source>
        <dbReference type="PROSITE" id="PS50238"/>
    </source>
</evidence>
<dbReference type="GO" id="GO:0005096">
    <property type="term" value="F:GTPase activator activity"/>
    <property type="evidence" value="ECO:0007669"/>
    <property type="project" value="UniProtKB-KW"/>
</dbReference>
<dbReference type="FunFam" id="1.10.555.10:FF:000001">
    <property type="entry name" value="Rho GTPase activating protein 44"/>
    <property type="match status" value="1"/>
</dbReference>
<dbReference type="Pfam" id="PF00620">
    <property type="entry name" value="RhoGAP"/>
    <property type="match status" value="1"/>
</dbReference>
<feature type="region of interest" description="Disordered" evidence="3">
    <location>
        <begin position="681"/>
        <end position="710"/>
    </location>
</feature>
<dbReference type="Gene3D" id="1.20.1270.60">
    <property type="entry name" value="Arfaptin homology (AH) domain/BAR domain"/>
    <property type="match status" value="1"/>
</dbReference>
<dbReference type="Pfam" id="PF03114">
    <property type="entry name" value="BAR"/>
    <property type="match status" value="1"/>
</dbReference>
<protein>
    <recommendedName>
        <fullName evidence="8">Rho GTPase-activating protein 17</fullName>
    </recommendedName>
</protein>
<dbReference type="GO" id="GO:0005737">
    <property type="term" value="C:cytoplasm"/>
    <property type="evidence" value="ECO:0007669"/>
    <property type="project" value="InterPro"/>
</dbReference>
<proteinExistence type="predicted"/>
<dbReference type="InterPro" id="IPR027267">
    <property type="entry name" value="AH/BAR_dom_sf"/>
</dbReference>
<evidence type="ECO:0000256" key="3">
    <source>
        <dbReference type="SAM" id="MobiDB-lite"/>
    </source>
</evidence>
<dbReference type="PROSITE" id="PS51021">
    <property type="entry name" value="BAR"/>
    <property type="match status" value="1"/>
</dbReference>
<dbReference type="InterPro" id="IPR008936">
    <property type="entry name" value="Rho_GTPase_activation_prot"/>
</dbReference>
<evidence type="ECO:0000259" key="5">
    <source>
        <dbReference type="PROSITE" id="PS51021"/>
    </source>
</evidence>
<comment type="caution">
    <text evidence="6">The sequence shown here is derived from an EMBL/GenBank/DDBJ whole genome shotgun (WGS) entry which is preliminary data.</text>
</comment>
<gene>
    <name evidence="6" type="ORF">NQ314_003975</name>
</gene>
<feature type="domain" description="Rho-GAP" evidence="4">
    <location>
        <begin position="207"/>
        <end position="391"/>
    </location>
</feature>
<dbReference type="SMART" id="SM00324">
    <property type="entry name" value="RhoGAP"/>
    <property type="match status" value="1"/>
</dbReference>
<dbReference type="GO" id="GO:0032956">
    <property type="term" value="P:regulation of actin cytoskeleton organization"/>
    <property type="evidence" value="ECO:0007669"/>
    <property type="project" value="TreeGrafter"/>
</dbReference>